<accession>A0A6H3F330</accession>
<organism evidence="1 2">
    <name type="scientific">Desulfovibrio legallii</name>
    <dbReference type="NCBI Taxonomy" id="571438"/>
    <lineage>
        <taxon>Bacteria</taxon>
        <taxon>Pseudomonadati</taxon>
        <taxon>Thermodesulfobacteriota</taxon>
        <taxon>Desulfovibrionia</taxon>
        <taxon>Desulfovibrionales</taxon>
        <taxon>Desulfovibrionaceae</taxon>
        <taxon>Desulfovibrio</taxon>
    </lineage>
</organism>
<keyword evidence="2" id="KW-1185">Reference proteome</keyword>
<protein>
    <submittedName>
        <fullName evidence="1">Uncharacterized protein</fullName>
    </submittedName>
</protein>
<comment type="caution">
    <text evidence="1">The sequence shown here is derived from an EMBL/GenBank/DDBJ whole genome shotgun (WGS) entry which is preliminary data.</text>
</comment>
<proteinExistence type="predicted"/>
<reference evidence="1 2" key="1">
    <citation type="submission" date="2018-12" db="EMBL/GenBank/DDBJ databases">
        <title>First genome draft of Desulfovibrio legallis sp. nov.</title>
        <authorList>
            <person name="Ben Dhia O."/>
            <person name="Najjari A."/>
            <person name="Ferjani R."/>
            <person name="Fhoula I."/>
            <person name="Fardeau M.-L."/>
            <person name="Boudabbous A."/>
            <person name="Ouzari H.I."/>
        </authorList>
    </citation>
    <scope>NUCLEOTIDE SEQUENCE [LARGE SCALE GENOMIC DNA]</scope>
    <source>
        <strain evidence="1 2">H1T</strain>
    </source>
</reference>
<evidence type="ECO:0000313" key="1">
    <source>
        <dbReference type="EMBL" id="TBH78485.1"/>
    </source>
</evidence>
<sequence length="155" mass="18108">MAFVSAAPAEAVRTALDNFAALLADADFTAELELLQVKRLQVLRRRQMLFELRALYMALWRLALGRSFPQDADAMFAQFQREYRQKRKDRQCAGLLTRAREYWGMLEPRGDADFSPVARHICSFSPQDEKQARNMTLKLVLHIRQHYNFIFARLI</sequence>
<gene>
    <name evidence="1" type="ORF">EB812_10490</name>
</gene>
<dbReference type="Proteomes" id="UP000292919">
    <property type="component" value="Unassembled WGS sequence"/>
</dbReference>
<dbReference type="EMBL" id="SIXC01000015">
    <property type="protein sequence ID" value="TBH78485.1"/>
    <property type="molecule type" value="Genomic_DNA"/>
</dbReference>
<evidence type="ECO:0000313" key="2">
    <source>
        <dbReference type="Proteomes" id="UP000292919"/>
    </source>
</evidence>
<dbReference type="AlphaFoldDB" id="A0A6H3F330"/>
<name>A0A6H3F330_9BACT</name>